<dbReference type="Proteomes" id="UP000019375">
    <property type="component" value="Unassembled WGS sequence"/>
</dbReference>
<dbReference type="EMBL" id="HG316460">
    <property type="protein sequence ID" value="CDF90601.1"/>
    <property type="molecule type" value="Genomic_DNA"/>
</dbReference>
<comment type="subcellular location">
    <subcellularLocation>
        <location evidence="1">Nucleus</location>
    </subcellularLocation>
</comment>
<keyword evidence="4" id="KW-0805">Transcription regulation</keyword>
<dbReference type="InterPro" id="IPR036864">
    <property type="entry name" value="Zn2-C6_fun-type_DNA-bd_sf"/>
</dbReference>
<dbReference type="SMART" id="SM00066">
    <property type="entry name" value="GAL4"/>
    <property type="match status" value="1"/>
</dbReference>
<feature type="compositionally biased region" description="Low complexity" evidence="8">
    <location>
        <begin position="36"/>
        <end position="59"/>
    </location>
</feature>
<keyword evidence="11" id="KW-1185">Reference proteome</keyword>
<dbReference type="AlphaFoldDB" id="A0A8J2T992"/>
<dbReference type="PROSITE" id="PS50048">
    <property type="entry name" value="ZN2_CY6_FUNGAL_2"/>
    <property type="match status" value="1"/>
</dbReference>
<keyword evidence="2" id="KW-0479">Metal-binding</keyword>
<dbReference type="Gene3D" id="4.10.240.10">
    <property type="entry name" value="Zn(2)-C6 fungal-type DNA-binding domain"/>
    <property type="match status" value="1"/>
</dbReference>
<keyword evidence="7" id="KW-0539">Nucleus</keyword>
<feature type="compositionally biased region" description="Polar residues" evidence="8">
    <location>
        <begin position="155"/>
        <end position="175"/>
    </location>
</feature>
<evidence type="ECO:0000313" key="11">
    <source>
        <dbReference type="Proteomes" id="UP000019375"/>
    </source>
</evidence>
<dbReference type="GO" id="GO:0008270">
    <property type="term" value="F:zinc ion binding"/>
    <property type="evidence" value="ECO:0007669"/>
    <property type="project" value="InterPro"/>
</dbReference>
<evidence type="ECO:0000256" key="1">
    <source>
        <dbReference type="ARBA" id="ARBA00004123"/>
    </source>
</evidence>
<feature type="domain" description="Zn(2)-C6 fungal-type" evidence="9">
    <location>
        <begin position="65"/>
        <end position="94"/>
    </location>
</feature>
<dbReference type="InterPro" id="IPR051615">
    <property type="entry name" value="Transcr_Regulatory_Elem"/>
</dbReference>
<evidence type="ECO:0000259" key="9">
    <source>
        <dbReference type="PROSITE" id="PS50048"/>
    </source>
</evidence>
<reference evidence="11" key="1">
    <citation type="journal article" date="2013" name="Genome Announc.">
        <title>Genome sequence of the food spoilage yeast Zygosaccharomyces bailii CLIB 213(T).</title>
        <authorList>
            <person name="Galeote V."/>
            <person name="Bigey F."/>
            <person name="Devillers H."/>
            <person name="Neuveglise C."/>
            <person name="Dequin S."/>
        </authorList>
    </citation>
    <scope>NUCLEOTIDE SEQUENCE [LARGE SCALE GENOMIC DNA]</scope>
    <source>
        <strain evidence="11">CLIB 213 / ATCC 58445 / CBS 680 / CCRC 21525 / NBRC 1098 / NCYC 1416 / NRRL Y-2227</strain>
    </source>
</reference>
<evidence type="ECO:0000256" key="4">
    <source>
        <dbReference type="ARBA" id="ARBA00023015"/>
    </source>
</evidence>
<dbReference type="PROSITE" id="PS00463">
    <property type="entry name" value="ZN2_CY6_FUNGAL_1"/>
    <property type="match status" value="1"/>
</dbReference>
<keyword evidence="5" id="KW-0238">DNA-binding</keyword>
<keyword evidence="6" id="KW-0804">Transcription</keyword>
<dbReference type="InterPro" id="IPR001138">
    <property type="entry name" value="Zn2Cys6_DnaBD"/>
</dbReference>
<evidence type="ECO:0000256" key="8">
    <source>
        <dbReference type="SAM" id="MobiDB-lite"/>
    </source>
</evidence>
<dbReference type="PANTHER" id="PTHR31313">
    <property type="entry name" value="TY1 ENHANCER ACTIVATOR"/>
    <property type="match status" value="1"/>
</dbReference>
<organism evidence="10 11">
    <name type="scientific">Zygosaccharomyces bailii (strain CLIB 213 / ATCC 58445 / CBS 680 / BCRC 21525 / NBRC 1098 / NCYC 1416 / NRRL Y-2227)</name>
    <dbReference type="NCBI Taxonomy" id="1333698"/>
    <lineage>
        <taxon>Eukaryota</taxon>
        <taxon>Fungi</taxon>
        <taxon>Dikarya</taxon>
        <taxon>Ascomycota</taxon>
        <taxon>Saccharomycotina</taxon>
        <taxon>Saccharomycetes</taxon>
        <taxon>Saccharomycetales</taxon>
        <taxon>Saccharomycetaceae</taxon>
        <taxon>Zygosaccharomyces</taxon>
    </lineage>
</organism>
<proteinExistence type="predicted"/>
<dbReference type="InterPro" id="IPR007219">
    <property type="entry name" value="XnlR_reg_dom"/>
</dbReference>
<dbReference type="SMART" id="SM00906">
    <property type="entry name" value="Fungal_trans"/>
    <property type="match status" value="1"/>
</dbReference>
<keyword evidence="3" id="KW-0862">Zinc</keyword>
<dbReference type="OrthoDB" id="2428527at2759"/>
<dbReference type="GO" id="GO:0005634">
    <property type="term" value="C:nucleus"/>
    <property type="evidence" value="ECO:0007669"/>
    <property type="project" value="UniProtKB-SubCell"/>
</dbReference>
<dbReference type="GO" id="GO:0006351">
    <property type="term" value="P:DNA-templated transcription"/>
    <property type="evidence" value="ECO:0007669"/>
    <property type="project" value="InterPro"/>
</dbReference>
<dbReference type="CDD" id="cd12148">
    <property type="entry name" value="fungal_TF_MHR"/>
    <property type="match status" value="1"/>
</dbReference>
<gene>
    <name evidence="10" type="ORF">BN860_04830g</name>
</gene>
<accession>A0A8J2T992</accession>
<dbReference type="CDD" id="cd00067">
    <property type="entry name" value="GAL4"/>
    <property type="match status" value="1"/>
</dbReference>
<evidence type="ECO:0000256" key="7">
    <source>
        <dbReference type="ARBA" id="ARBA00023242"/>
    </source>
</evidence>
<dbReference type="SUPFAM" id="SSF57701">
    <property type="entry name" value="Zn2/Cys6 DNA-binding domain"/>
    <property type="match status" value="1"/>
</dbReference>
<sequence length="740" mass="83664">MCSIDLSLNGIVAGDAPLDSEHRGTGSSSTSLPIGQQQFQNQNQQQQQQQLPPQQTLPPGTKRLACSNCRRRRKKCDLTFPCGNCMRLKLTCNINGEDLRKKRYAASYVKSLESHIAYLENSFRDLVEKVCPEDSPIRRSLMLDDVISGIMSPPHTGSPQLAMEQQSTNDGSRASSVKPILDFVGTKRTAEGEGPFEDAVNKNKKKKTFSKGSLYPDDSRSQSFTNLAPAPTIMAFGSSTSSTASNSVCCDVASDERIADLNNAIIVRPTGIKDQNSLNNDPRILESLSNFYRWLYPGHFIFLHRESFLYGFFNHAKNDYLGSPYCSVELIYAMCAVGSRLSTNLQHTSEEYYEKAKTALLKLVFDDRSVARITTVQALFCLAFYELGKGDNQLAWYFSGLAIRVGYEMGFQLDPEVWITADDDIVTGRTKLTKSELRIRSRIYWGCYIADHLISLLLGRTTSLSVSNSTIPESDELPEIDGVEDFRFASQHVLQVASPLKNLIILSRIVQIFTSKIFIDTFETEQKMAHLTKFNLKVFQWRQSLPDFLKWSQEKLRNHNVSTDPTISYFWYLYYVVLLTFNKPFIEDCVESKAVVGEVVDDIKILFDGFRLKFGGFQKASLCQLYACLLAINCLIKLTCYRDVDNVSCGTIFSARPCSHTAQCDNSLSCTKRLEQLSFFSCIFHQHMSPAFGLPKRLQKDTRYNSEQEKQTVNQVCNSNYIHDFTLSNEIDDMIKQLFG</sequence>
<dbReference type="Pfam" id="PF00172">
    <property type="entry name" value="Zn_clus"/>
    <property type="match status" value="1"/>
</dbReference>
<evidence type="ECO:0000256" key="5">
    <source>
        <dbReference type="ARBA" id="ARBA00023125"/>
    </source>
</evidence>
<protein>
    <submittedName>
        <fullName evidence="10">ZYBA0S07-04830g1_1</fullName>
    </submittedName>
</protein>
<name>A0A8J2T992_ZYGB2</name>
<dbReference type="GO" id="GO:0003677">
    <property type="term" value="F:DNA binding"/>
    <property type="evidence" value="ECO:0007669"/>
    <property type="project" value="UniProtKB-KW"/>
</dbReference>
<evidence type="ECO:0000256" key="6">
    <source>
        <dbReference type="ARBA" id="ARBA00023163"/>
    </source>
</evidence>
<evidence type="ECO:0000256" key="3">
    <source>
        <dbReference type="ARBA" id="ARBA00022833"/>
    </source>
</evidence>
<feature type="region of interest" description="Disordered" evidence="8">
    <location>
        <begin position="152"/>
        <end position="175"/>
    </location>
</feature>
<feature type="compositionally biased region" description="Polar residues" evidence="8">
    <location>
        <begin position="25"/>
        <end position="35"/>
    </location>
</feature>
<evidence type="ECO:0000256" key="2">
    <source>
        <dbReference type="ARBA" id="ARBA00022723"/>
    </source>
</evidence>
<evidence type="ECO:0000313" key="10">
    <source>
        <dbReference type="EMBL" id="CDF90601.1"/>
    </source>
</evidence>
<dbReference type="PANTHER" id="PTHR31313:SF81">
    <property type="entry name" value="TY1 ENHANCER ACTIVATOR"/>
    <property type="match status" value="1"/>
</dbReference>
<dbReference type="GO" id="GO:0000981">
    <property type="term" value="F:DNA-binding transcription factor activity, RNA polymerase II-specific"/>
    <property type="evidence" value="ECO:0007669"/>
    <property type="project" value="InterPro"/>
</dbReference>
<dbReference type="Pfam" id="PF04082">
    <property type="entry name" value="Fungal_trans"/>
    <property type="match status" value="1"/>
</dbReference>
<feature type="region of interest" description="Disordered" evidence="8">
    <location>
        <begin position="17"/>
        <end position="60"/>
    </location>
</feature>